<evidence type="ECO:0000313" key="3">
    <source>
        <dbReference type="EMBL" id="RFF29097.1"/>
    </source>
</evidence>
<accession>A0A3E1K4V1</accession>
<comment type="caution">
    <text evidence="3">The sequence shown here is derived from an EMBL/GenBank/DDBJ whole genome shotgun (WGS) entry which is preliminary data.</text>
</comment>
<dbReference type="EMBL" id="QUZK01000052">
    <property type="protein sequence ID" value="RFF29097.1"/>
    <property type="molecule type" value="Genomic_DNA"/>
</dbReference>
<dbReference type="Pfam" id="PF02369">
    <property type="entry name" value="Big_1"/>
    <property type="match status" value="1"/>
</dbReference>
<gene>
    <name evidence="3" type="ORF">DZC52_14680</name>
</gene>
<organism evidence="3 4">
    <name type="scientific">Wenzhouxiangella sediminis</name>
    <dbReference type="NCBI Taxonomy" id="1792836"/>
    <lineage>
        <taxon>Bacteria</taxon>
        <taxon>Pseudomonadati</taxon>
        <taxon>Pseudomonadota</taxon>
        <taxon>Gammaproteobacteria</taxon>
        <taxon>Chromatiales</taxon>
        <taxon>Wenzhouxiangellaceae</taxon>
        <taxon>Wenzhouxiangella</taxon>
    </lineage>
</organism>
<dbReference type="OrthoDB" id="5949145at2"/>
<proteinExistence type="inferred from homology"/>
<dbReference type="SMART" id="SM00634">
    <property type="entry name" value="BID_1"/>
    <property type="match status" value="2"/>
</dbReference>
<evidence type="ECO:0000313" key="4">
    <source>
        <dbReference type="Proteomes" id="UP000260351"/>
    </source>
</evidence>
<comment type="similarity">
    <text evidence="1">Belongs to the intimin/invasin family.</text>
</comment>
<dbReference type="InterPro" id="IPR013783">
    <property type="entry name" value="Ig-like_fold"/>
</dbReference>
<protein>
    <submittedName>
        <fullName evidence="3">DUF11 domain-containing protein</fullName>
    </submittedName>
</protein>
<dbReference type="InterPro" id="IPR001434">
    <property type="entry name" value="OmcB-like_DUF11"/>
</dbReference>
<dbReference type="InterPro" id="IPR008964">
    <property type="entry name" value="Invasin/intimin_cell_adhesion"/>
</dbReference>
<evidence type="ECO:0000256" key="1">
    <source>
        <dbReference type="ARBA" id="ARBA00010116"/>
    </source>
</evidence>
<dbReference type="Proteomes" id="UP000260351">
    <property type="component" value="Unassembled WGS sequence"/>
</dbReference>
<keyword evidence="4" id="KW-1185">Reference proteome</keyword>
<feature type="domain" description="Big-1" evidence="2">
    <location>
        <begin position="351"/>
        <end position="456"/>
    </location>
</feature>
<evidence type="ECO:0000259" key="2">
    <source>
        <dbReference type="PROSITE" id="PS51127"/>
    </source>
</evidence>
<dbReference type="Gene3D" id="2.60.40.10">
    <property type="entry name" value="Immunoglobulins"/>
    <property type="match status" value="2"/>
</dbReference>
<dbReference type="PROSITE" id="PS51127">
    <property type="entry name" value="BIG1"/>
    <property type="match status" value="1"/>
</dbReference>
<dbReference type="AlphaFoldDB" id="A0A3E1K4V1"/>
<dbReference type="InterPro" id="IPR003344">
    <property type="entry name" value="Big_1_dom"/>
</dbReference>
<dbReference type="Pfam" id="PF01345">
    <property type="entry name" value="DUF11"/>
    <property type="match status" value="1"/>
</dbReference>
<name>A0A3E1K4V1_9GAMM</name>
<reference evidence="3 4" key="1">
    <citation type="submission" date="2018-08" db="EMBL/GenBank/DDBJ databases">
        <title>Wenzhouxiangella salilacus sp. nov., a novel bacterium isolated from a saline lake in Xinjiang Province, China.</title>
        <authorList>
            <person name="Han S."/>
        </authorList>
    </citation>
    <scope>NUCLEOTIDE SEQUENCE [LARGE SCALE GENOMIC DNA]</scope>
    <source>
        <strain evidence="3 4">XDB06</strain>
    </source>
</reference>
<sequence length="655" mass="67737">MLSGWSFCNWSRYNIRQLMHTSGKKRTVAALMIRKSAMHAVAAIALATGVSSLAQAGQRVASNVSFVVDGGAEIAVLPVIAETAQSDLVTYDLVAGQVQLSAGNLSPDYVDPLFCFDMGSQPVDATIRVKDPNGHEIIDNFYLISSLEYSLSAAPSLSIRPATNQQCFFRSSGGTFGLFGMESQEGAGDTDVIARDRFEINRSLDLEFQRVPTFVTPDQTFDYDIVVTNTGTGALNNVALQELFPENLDVYSAALTPATWTCTATGDAVCPTVSANASSLRFEQMNAGGIDLPAGDSLTFTIERTVATNSATGEDIHLHAGTVADPLSTGTPFAVGEATMTVIGESDGLSVSATDATADSAITTGNTGDDAQITVTVLDASLNPVPNEPVAVDNAGGLTITSPSSGTTDINGEVSFTAAPPATLSNAGDYTISFTSGNLSGNGVVTILPGEPASFFMQASVPTATADGQDPVEIQALVEDQFENPVDAAEVEVAQDDGLASLPASAFTDINGIAVFNATSTSTGTFEPSFSVAGVGTSPATVSFEAGAPDDLVFTLQPPNPVVAGTSFDVSLNVVDAEENLVTDDQLTFVTLNLQQGGSTVRTLTSGLVTNGQITLTVGSIDSNDIGTDYRIQAVASGTGFFGANSTTFEVVAPQ</sequence>
<dbReference type="SUPFAM" id="SSF49373">
    <property type="entry name" value="Invasin/intimin cell-adhesion fragments"/>
    <property type="match status" value="2"/>
</dbReference>